<keyword evidence="2 8" id="KW-0548">Nucleotidyltransferase</keyword>
<dbReference type="InterPro" id="IPR006674">
    <property type="entry name" value="HD_domain"/>
</dbReference>
<comment type="function">
    <text evidence="8">Modifies, by uridylylation and deuridylylation, the PII regulatory proteins (GlnB and homologs), in response to the nitrogen status of the cell that GlnD senses through the glutamine level. Under low glutamine levels, catalyzes the conversion of the PII proteins and UTP to PII-UMP and PPi, while under higher glutamine levels, GlnD hydrolyzes PII-UMP to PII and UMP (deuridylylation). Thus, controls uridylylation state and activity of the PII proteins, and plays an important role in the regulation of nitrogen metabolism.</text>
</comment>
<feature type="domain" description="HD" evidence="10">
    <location>
        <begin position="471"/>
        <end position="592"/>
    </location>
</feature>
<evidence type="ECO:0000259" key="10">
    <source>
        <dbReference type="PROSITE" id="PS51831"/>
    </source>
</evidence>
<evidence type="ECO:0000256" key="7">
    <source>
        <dbReference type="ARBA" id="ARBA00047968"/>
    </source>
</evidence>
<dbReference type="PROSITE" id="PS51671">
    <property type="entry name" value="ACT"/>
    <property type="match status" value="2"/>
</dbReference>
<dbReference type="RefSeq" id="WP_126790498.1">
    <property type="nucleotide sequence ID" value="NZ_PIPI01000001.1"/>
</dbReference>
<evidence type="ECO:0000256" key="1">
    <source>
        <dbReference type="ARBA" id="ARBA00022679"/>
    </source>
</evidence>
<keyword evidence="12" id="KW-1185">Reference proteome</keyword>
<feature type="domain" description="ACT" evidence="9">
    <location>
        <begin position="712"/>
        <end position="793"/>
    </location>
</feature>
<dbReference type="PANTHER" id="PTHR47320">
    <property type="entry name" value="BIFUNCTIONAL URIDYLYLTRANSFERASE/URIDYLYL-REMOVING ENZYME"/>
    <property type="match status" value="1"/>
</dbReference>
<dbReference type="InterPro" id="IPR003607">
    <property type="entry name" value="HD/PDEase_dom"/>
</dbReference>
<dbReference type="CDD" id="cd04900">
    <property type="entry name" value="ACT_UUR-like_1"/>
    <property type="match status" value="1"/>
</dbReference>
<evidence type="ECO:0000313" key="11">
    <source>
        <dbReference type="EMBL" id="RUO21518.1"/>
    </source>
</evidence>
<dbReference type="Proteomes" id="UP000288212">
    <property type="component" value="Unassembled WGS sequence"/>
</dbReference>
<gene>
    <name evidence="8 11" type="primary">glnD</name>
    <name evidence="11" type="ORF">CWE06_01270</name>
</gene>
<dbReference type="InterPro" id="IPR002934">
    <property type="entry name" value="Polymerase_NTP_transf_dom"/>
</dbReference>
<comment type="similarity">
    <text evidence="8">Belongs to the GlnD family.</text>
</comment>
<comment type="caution">
    <text evidence="11">The sequence shown here is derived from an EMBL/GenBank/DDBJ whole genome shotgun (WGS) entry which is preliminary data.</text>
</comment>
<dbReference type="PANTHER" id="PTHR47320:SF1">
    <property type="entry name" value="BIFUNCTIONAL URIDYLYLTRANSFERASE_URIDYLYL-REMOVING ENZYME"/>
    <property type="match status" value="1"/>
</dbReference>
<dbReference type="Pfam" id="PF08335">
    <property type="entry name" value="GlnD_UR_UTase"/>
    <property type="match status" value="1"/>
</dbReference>
<name>A0A432VY46_9GAMM</name>
<evidence type="ECO:0000256" key="5">
    <source>
        <dbReference type="ARBA" id="ARBA00022842"/>
    </source>
</evidence>
<dbReference type="EC" id="3.1.4.-" evidence="8"/>
<comment type="caution">
    <text evidence="8">Lacks conserved residue(s) required for the propagation of feature annotation.</text>
</comment>
<comment type="catalytic activity">
    <reaction evidence="8">
        <text>[protein-PII]-L-tyrosine + UTP = [protein-PII]-uridylyl-L-tyrosine + diphosphate</text>
        <dbReference type="Rhea" id="RHEA:13673"/>
        <dbReference type="Rhea" id="RHEA-COMP:12147"/>
        <dbReference type="Rhea" id="RHEA-COMP:12148"/>
        <dbReference type="ChEBI" id="CHEBI:33019"/>
        <dbReference type="ChEBI" id="CHEBI:46398"/>
        <dbReference type="ChEBI" id="CHEBI:46858"/>
        <dbReference type="ChEBI" id="CHEBI:90602"/>
        <dbReference type="EC" id="2.7.7.59"/>
    </reaction>
</comment>
<dbReference type="GO" id="GO:0006808">
    <property type="term" value="P:regulation of nitrogen utilization"/>
    <property type="evidence" value="ECO:0007669"/>
    <property type="project" value="UniProtKB-UniRule"/>
</dbReference>
<dbReference type="CDD" id="cd04899">
    <property type="entry name" value="ACT_ACR-UUR-like_2"/>
    <property type="match status" value="1"/>
</dbReference>
<dbReference type="GO" id="GO:0008773">
    <property type="term" value="F:[protein-PII] uridylyltransferase activity"/>
    <property type="evidence" value="ECO:0007669"/>
    <property type="project" value="UniProtKB-UniRule"/>
</dbReference>
<feature type="domain" description="ACT" evidence="9">
    <location>
        <begin position="820"/>
        <end position="891"/>
    </location>
</feature>
<dbReference type="PIRSF" id="PIRSF006288">
    <property type="entry name" value="PII_uridyltransf"/>
    <property type="match status" value="1"/>
</dbReference>
<dbReference type="OrthoDB" id="9758038at2"/>
<reference evidence="11 12" key="1">
    <citation type="journal article" date="2011" name="Front. Microbiol.">
        <title>Genomic signatures of strain selection and enhancement in Bacillus atrophaeus var. globigii, a historical biowarfare simulant.</title>
        <authorList>
            <person name="Gibbons H.S."/>
            <person name="Broomall S.M."/>
            <person name="McNew L.A."/>
            <person name="Daligault H."/>
            <person name="Chapman C."/>
            <person name="Bruce D."/>
            <person name="Karavis M."/>
            <person name="Krepps M."/>
            <person name="McGregor P.A."/>
            <person name="Hong C."/>
            <person name="Park K.H."/>
            <person name="Akmal A."/>
            <person name="Feldman A."/>
            <person name="Lin J.S."/>
            <person name="Chang W.E."/>
            <person name="Higgs B.W."/>
            <person name="Demirev P."/>
            <person name="Lindquist J."/>
            <person name="Liem A."/>
            <person name="Fochler E."/>
            <person name="Read T.D."/>
            <person name="Tapia R."/>
            <person name="Johnson S."/>
            <person name="Bishop-Lilly K.A."/>
            <person name="Detter C."/>
            <person name="Han C."/>
            <person name="Sozhamannan S."/>
            <person name="Rosenzweig C.N."/>
            <person name="Skowronski E.W."/>
        </authorList>
    </citation>
    <scope>NUCLEOTIDE SEQUENCE [LARGE SCALE GENOMIC DNA]</scope>
    <source>
        <strain evidence="11 12">AK5</strain>
    </source>
</reference>
<evidence type="ECO:0000256" key="4">
    <source>
        <dbReference type="ARBA" id="ARBA00022801"/>
    </source>
</evidence>
<comment type="domain">
    <text evidence="8">Has four distinct domains: an N-terminal nucleotidyltransferase (NT) domain responsible for UTase activity, a central HD domain that encodes UR activity, and two C-terminal ACT domains that seem to have a role in glutamine sensing.</text>
</comment>
<dbReference type="SUPFAM" id="SSF81301">
    <property type="entry name" value="Nucleotidyltransferase"/>
    <property type="match status" value="1"/>
</dbReference>
<dbReference type="PROSITE" id="PS51831">
    <property type="entry name" value="HD"/>
    <property type="match status" value="1"/>
</dbReference>
<dbReference type="NCBIfam" id="TIGR01693">
    <property type="entry name" value="UTase_glnD"/>
    <property type="match status" value="1"/>
</dbReference>
<accession>A0A432VY46</accession>
<dbReference type="SMART" id="SM00471">
    <property type="entry name" value="HDc"/>
    <property type="match status" value="1"/>
</dbReference>
<keyword evidence="5 8" id="KW-0460">Magnesium</keyword>
<comment type="catalytic activity">
    <reaction evidence="7">
        <text>guanosine 3',5'-bis(diphosphate) + H2O = GDP + diphosphate + H(+)</text>
        <dbReference type="Rhea" id="RHEA:14253"/>
        <dbReference type="ChEBI" id="CHEBI:15377"/>
        <dbReference type="ChEBI" id="CHEBI:15378"/>
        <dbReference type="ChEBI" id="CHEBI:33019"/>
        <dbReference type="ChEBI" id="CHEBI:58189"/>
        <dbReference type="ChEBI" id="CHEBI:77828"/>
        <dbReference type="EC" id="3.1.7.2"/>
    </reaction>
</comment>
<evidence type="ECO:0000256" key="3">
    <source>
        <dbReference type="ARBA" id="ARBA00022737"/>
    </source>
</evidence>
<dbReference type="InterPro" id="IPR045865">
    <property type="entry name" value="ACT-like_dom_sf"/>
</dbReference>
<dbReference type="InterPro" id="IPR013546">
    <property type="entry name" value="PII_UdlTrfase/GS_AdlTrfase"/>
</dbReference>
<keyword evidence="4 8" id="KW-0378">Hydrolase</keyword>
<dbReference type="EC" id="2.7.7.59" evidence="8"/>
<protein>
    <recommendedName>
        <fullName evidence="8">Bifunctional uridylyltransferase/uridylyl-removing enzyme</fullName>
        <shortName evidence="8">UTase/UR</shortName>
    </recommendedName>
    <alternativeName>
        <fullName evidence="8">Bifunctional [protein-PII] modification enzyme</fullName>
    </alternativeName>
    <alternativeName>
        <fullName evidence="8">Bifunctional nitrogen sensor protein</fullName>
    </alternativeName>
    <domain>
        <recommendedName>
            <fullName evidence="8">[Protein-PII] uridylyltransferase</fullName>
            <shortName evidence="8">PII uridylyltransferase</shortName>
            <shortName evidence="8">UTase</shortName>
            <ecNumber evidence="8">2.7.7.59</ecNumber>
        </recommendedName>
    </domain>
    <domain>
        <recommendedName>
            <fullName evidence="8">[Protein-PII]-UMP uridylyl-removing enzyme</fullName>
            <shortName evidence="8">UR</shortName>
            <ecNumber evidence="8">3.1.4.-</ecNumber>
        </recommendedName>
    </domain>
</protein>
<keyword evidence="6 8" id="KW-0511">Multifunctional enzyme</keyword>
<proteinExistence type="inferred from homology"/>
<keyword evidence="3" id="KW-0677">Repeat</keyword>
<dbReference type="EMBL" id="PIPI01000001">
    <property type="protein sequence ID" value="RUO21518.1"/>
    <property type="molecule type" value="Genomic_DNA"/>
</dbReference>
<evidence type="ECO:0000313" key="12">
    <source>
        <dbReference type="Proteomes" id="UP000288212"/>
    </source>
</evidence>
<dbReference type="Pfam" id="PF01842">
    <property type="entry name" value="ACT"/>
    <property type="match status" value="1"/>
</dbReference>
<dbReference type="Gene3D" id="3.30.70.260">
    <property type="match status" value="1"/>
</dbReference>
<dbReference type="GO" id="GO:0008893">
    <property type="term" value="F:guanosine-3',5'-bis(diphosphate) 3'-diphosphatase activity"/>
    <property type="evidence" value="ECO:0007669"/>
    <property type="project" value="UniProtKB-EC"/>
</dbReference>
<dbReference type="SUPFAM" id="SSF55021">
    <property type="entry name" value="ACT-like"/>
    <property type="match status" value="2"/>
</dbReference>
<dbReference type="InterPro" id="IPR010043">
    <property type="entry name" value="UTase/UR"/>
</dbReference>
<sequence length="891" mass="103120">MTFTPVWPESISATAAWRQQLHDFNQWSKEQFLHADIETLVSARAQFFDQMLSALWQRCQFDPSAIALLAVGGYGRGTLHPESDIDLLFLVSADVDANDQQRISQFITLLWDLRLQVGHAVRTIDDCFEHAAQDITIATSLIEHRLLAGSEALTQSLEQRLHYHFPWSSRDFYQAKKAEQVERHKQYHGTAYNLEPNIKASPGGLRDIQTISWIAKQHFNTRNDESLVEFNFITAEEFVELKECTEFLWRVRFALHLVAGKSEDRLLFDFQPDVAQMLGYAHNQQGENYSAKHAVERMMKDFFKVVLRVGELNRMLLQFFEQAILGPMTLAQPTPLNDHFAYLPLDSNANPSSDQAVEQQNNWQIMARHDHAFSQPENILQFFLLIAEHPQITSVHSHSIRLLRNARRELEAYLVDFPACRELFIEFVRHPRSFDLAFELMHRYGIMARYLPAWDHIVGQMQFDLFHAYTVDEHTFRLVRNIYRLRHQDREEFPLASQLIDNMEHPEWLFLAGIFHDIAKGRGGDHSQLGAEDARVFAAQHQLGEHASDLIAWLVEQHLLMSVTAQKRDIYDPDVIATFAKACGSQERLDYLYCLTVADIRATNSNLWNNWKATLLEELYRATSELIQQKDKNTFDVRQRVQNNRQLAMGLLLSAGFEVTAISQLWGRFTADYFFRHTPEQIAWHSQNILDTQEHQLPLILIGDENNTGTTELFIYHHEESHLFAKVAAVLDSEQLSIHDAQILNTRDGYVMDTFIVLQRDGHPLSEPRRIEELHQHLHDVLRKRRKVPTSQRAISRRLRNFNVRTKVKFINLKNARRTTFELTALDRPGLIARIAHVFQTLDINLVAAKITTVGEQAEDLFIVASNQQQALTESEREALKKAMISALEQN</sequence>
<evidence type="ECO:0000259" key="9">
    <source>
        <dbReference type="PROSITE" id="PS51671"/>
    </source>
</evidence>
<evidence type="ECO:0000256" key="2">
    <source>
        <dbReference type="ARBA" id="ARBA00022695"/>
    </source>
</evidence>
<dbReference type="SUPFAM" id="SSF81593">
    <property type="entry name" value="Nucleotidyltransferase substrate binding subunit/domain"/>
    <property type="match status" value="1"/>
</dbReference>
<feature type="region of interest" description="Uridylyltransferase" evidence="8">
    <location>
        <begin position="1"/>
        <end position="335"/>
    </location>
</feature>
<dbReference type="HAMAP" id="MF_00277">
    <property type="entry name" value="PII_uridylyl_transf"/>
    <property type="match status" value="1"/>
</dbReference>
<dbReference type="InterPro" id="IPR043519">
    <property type="entry name" value="NT_sf"/>
</dbReference>
<organism evidence="11 12">
    <name type="scientific">Aliidiomarina haloalkalitolerans</name>
    <dbReference type="NCBI Taxonomy" id="859059"/>
    <lineage>
        <taxon>Bacteria</taxon>
        <taxon>Pseudomonadati</taxon>
        <taxon>Pseudomonadota</taxon>
        <taxon>Gammaproteobacteria</taxon>
        <taxon>Alteromonadales</taxon>
        <taxon>Idiomarinaceae</taxon>
        <taxon>Aliidiomarina</taxon>
    </lineage>
</organism>
<comment type="cofactor">
    <cofactor evidence="8">
        <name>Mg(2+)</name>
        <dbReference type="ChEBI" id="CHEBI:18420"/>
    </cofactor>
</comment>
<evidence type="ECO:0000256" key="6">
    <source>
        <dbReference type="ARBA" id="ARBA00023268"/>
    </source>
</evidence>
<dbReference type="CDD" id="cd05401">
    <property type="entry name" value="NT_GlnE_GlnD_like"/>
    <property type="match status" value="1"/>
</dbReference>
<dbReference type="GO" id="GO:0008081">
    <property type="term" value="F:phosphoric diester hydrolase activity"/>
    <property type="evidence" value="ECO:0007669"/>
    <property type="project" value="UniProtKB-UniRule"/>
</dbReference>
<comment type="activity regulation">
    <text evidence="8">Uridylyltransferase (UTase) activity is inhibited by glutamine, while glutamine activates uridylyl-removing (UR) activity.</text>
</comment>
<comment type="catalytic activity">
    <reaction evidence="8">
        <text>[protein-PII]-uridylyl-L-tyrosine + H2O = [protein-PII]-L-tyrosine + UMP + H(+)</text>
        <dbReference type="Rhea" id="RHEA:48600"/>
        <dbReference type="Rhea" id="RHEA-COMP:12147"/>
        <dbReference type="Rhea" id="RHEA-COMP:12148"/>
        <dbReference type="ChEBI" id="CHEBI:15377"/>
        <dbReference type="ChEBI" id="CHEBI:15378"/>
        <dbReference type="ChEBI" id="CHEBI:46858"/>
        <dbReference type="ChEBI" id="CHEBI:57865"/>
        <dbReference type="ChEBI" id="CHEBI:90602"/>
    </reaction>
</comment>
<dbReference type="AlphaFoldDB" id="A0A432VY46"/>
<keyword evidence="1 8" id="KW-0808">Transferase</keyword>
<dbReference type="Gene3D" id="1.10.3090.10">
    <property type="entry name" value="cca-adding enzyme, domain 2"/>
    <property type="match status" value="1"/>
</dbReference>
<dbReference type="SUPFAM" id="SSF109604">
    <property type="entry name" value="HD-domain/PDEase-like"/>
    <property type="match status" value="1"/>
</dbReference>
<evidence type="ECO:0000256" key="8">
    <source>
        <dbReference type="HAMAP-Rule" id="MF_00277"/>
    </source>
</evidence>
<dbReference type="Pfam" id="PF01909">
    <property type="entry name" value="NTP_transf_2"/>
    <property type="match status" value="1"/>
</dbReference>
<dbReference type="Pfam" id="PF01966">
    <property type="entry name" value="HD"/>
    <property type="match status" value="1"/>
</dbReference>
<dbReference type="CDD" id="cd00077">
    <property type="entry name" value="HDc"/>
    <property type="match status" value="1"/>
</dbReference>
<dbReference type="InterPro" id="IPR002912">
    <property type="entry name" value="ACT_dom"/>
</dbReference>